<reference evidence="1" key="1">
    <citation type="submission" date="2023-03" db="EMBL/GenBank/DDBJ databases">
        <title>Andean soil-derived lignocellulolytic bacterial consortium as a source of novel taxa and putative plastic-active enzymes.</title>
        <authorList>
            <person name="Diaz-Garcia L."/>
            <person name="Chuvochina M."/>
            <person name="Feuerriegel G."/>
            <person name="Bunk B."/>
            <person name="Sproer C."/>
            <person name="Streit W.R."/>
            <person name="Rodriguez L.M."/>
            <person name="Overmann J."/>
            <person name="Jimenez D.J."/>
        </authorList>
    </citation>
    <scope>NUCLEOTIDE SEQUENCE</scope>
    <source>
        <strain evidence="1">MAG 3858</strain>
    </source>
</reference>
<dbReference type="Gene3D" id="2.30.40.10">
    <property type="entry name" value="Urease, subunit C, domain 1"/>
    <property type="match status" value="1"/>
</dbReference>
<dbReference type="GO" id="GO:0016810">
    <property type="term" value="F:hydrolase activity, acting on carbon-nitrogen (but not peptide) bonds"/>
    <property type="evidence" value="ECO:0007669"/>
    <property type="project" value="InterPro"/>
</dbReference>
<accession>A0AAJ5W2V1</accession>
<dbReference type="Gene3D" id="3.20.20.140">
    <property type="entry name" value="Metal-dependent hydrolases"/>
    <property type="match status" value="1"/>
</dbReference>
<gene>
    <name evidence="1" type="ORF">P0Y49_11745</name>
</gene>
<proteinExistence type="predicted"/>
<protein>
    <submittedName>
        <fullName evidence="1">Uncharacterized protein</fullName>
    </submittedName>
</protein>
<sequence length="100" mass="11259">MLQKANLIAELYGWRTEFDLSRTLRFATHNVLPLNKDGNMEWPKTNVSAEFVLIEASCSAEAVSRVSQTVAFAHEGKLYRKRIPLPQKKGAYSKCSTLSV</sequence>
<name>A0AAJ5W2V1_9SPHI</name>
<dbReference type="AlphaFoldDB" id="A0AAJ5W2V1"/>
<dbReference type="Proteomes" id="UP001214530">
    <property type="component" value="Chromosome"/>
</dbReference>
<dbReference type="InterPro" id="IPR011059">
    <property type="entry name" value="Metal-dep_hydrolase_composite"/>
</dbReference>
<organism evidence="1 2">
    <name type="scientific">Candidatus Pedobacter colombiensis</name>
    <dbReference type="NCBI Taxonomy" id="3121371"/>
    <lineage>
        <taxon>Bacteria</taxon>
        <taxon>Pseudomonadati</taxon>
        <taxon>Bacteroidota</taxon>
        <taxon>Sphingobacteriia</taxon>
        <taxon>Sphingobacteriales</taxon>
        <taxon>Sphingobacteriaceae</taxon>
        <taxon>Pedobacter</taxon>
    </lineage>
</organism>
<evidence type="ECO:0000313" key="2">
    <source>
        <dbReference type="Proteomes" id="UP001214530"/>
    </source>
</evidence>
<evidence type="ECO:0000313" key="1">
    <source>
        <dbReference type="EMBL" id="WEK17468.1"/>
    </source>
</evidence>
<dbReference type="EMBL" id="CP119313">
    <property type="protein sequence ID" value="WEK17468.1"/>
    <property type="molecule type" value="Genomic_DNA"/>
</dbReference>